<dbReference type="AlphaFoldDB" id="A0A6M0CPB6"/>
<comment type="caution">
    <text evidence="2">The sequence shown here is derived from an EMBL/GenBank/DDBJ whole genome shotgun (WGS) entry which is preliminary data.</text>
</comment>
<proteinExistence type="predicted"/>
<dbReference type="InterPro" id="IPR011990">
    <property type="entry name" value="TPR-like_helical_dom_sf"/>
</dbReference>
<evidence type="ECO:0000256" key="1">
    <source>
        <dbReference type="SAM" id="SignalP"/>
    </source>
</evidence>
<gene>
    <name evidence="2" type="ORF">GWK10_10835</name>
</gene>
<evidence type="ECO:0000313" key="3">
    <source>
        <dbReference type="Proteomes" id="UP000474296"/>
    </source>
</evidence>
<accession>A0A6M0CPB6</accession>
<evidence type="ECO:0008006" key="4">
    <source>
        <dbReference type="Google" id="ProtNLM"/>
    </source>
</evidence>
<feature type="chain" id="PRO_5027082132" description="Tetratricopeptide repeat protein" evidence="1">
    <location>
        <begin position="22"/>
        <end position="209"/>
    </location>
</feature>
<sequence length="209" mass="23760">MTRIVILLVALALGSISQTNAQSKYEQGMKKALELWGAQKPFESSNMFERITEVESEEWLPHYYIAMINALYSFGVTDKEKLTLQLERAKKHIEEAELISPNNPEILIIKATINTAWIAYDGATYGMTLSMKNAELYKKAFELAPENPRVVLSKAEWDMGSAKYFGQSTEPYCKDVERSLELFATFKAESTMHPSWGKDRAEEVLKSCK</sequence>
<feature type="signal peptide" evidence="1">
    <location>
        <begin position="1"/>
        <end position="21"/>
    </location>
</feature>
<organism evidence="2 3">
    <name type="scientific">Spongiivirga citrea</name>
    <dbReference type="NCBI Taxonomy" id="1481457"/>
    <lineage>
        <taxon>Bacteria</taxon>
        <taxon>Pseudomonadati</taxon>
        <taxon>Bacteroidota</taxon>
        <taxon>Flavobacteriia</taxon>
        <taxon>Flavobacteriales</taxon>
        <taxon>Flavobacteriaceae</taxon>
        <taxon>Spongiivirga</taxon>
    </lineage>
</organism>
<dbReference type="EMBL" id="JAABOQ010000004">
    <property type="protein sequence ID" value="NER17709.1"/>
    <property type="molecule type" value="Genomic_DNA"/>
</dbReference>
<keyword evidence="3" id="KW-1185">Reference proteome</keyword>
<evidence type="ECO:0000313" key="2">
    <source>
        <dbReference type="EMBL" id="NER17709.1"/>
    </source>
</evidence>
<keyword evidence="1" id="KW-0732">Signal</keyword>
<dbReference type="SUPFAM" id="SSF48452">
    <property type="entry name" value="TPR-like"/>
    <property type="match status" value="1"/>
</dbReference>
<protein>
    <recommendedName>
        <fullName evidence="4">Tetratricopeptide repeat protein</fullName>
    </recommendedName>
</protein>
<name>A0A6M0CPB6_9FLAO</name>
<reference evidence="2 3" key="1">
    <citation type="submission" date="2020-01" db="EMBL/GenBank/DDBJ databases">
        <title>Spongiivirga citrea KCTC 32990T.</title>
        <authorList>
            <person name="Wang G."/>
        </authorList>
    </citation>
    <scope>NUCLEOTIDE SEQUENCE [LARGE SCALE GENOMIC DNA]</scope>
    <source>
        <strain evidence="2 3">KCTC 32990</strain>
    </source>
</reference>
<dbReference type="Proteomes" id="UP000474296">
    <property type="component" value="Unassembled WGS sequence"/>
</dbReference>
<dbReference type="RefSeq" id="WP_164032383.1">
    <property type="nucleotide sequence ID" value="NZ_JAABOQ010000004.1"/>
</dbReference>